<evidence type="ECO:0000259" key="1">
    <source>
        <dbReference type="Pfam" id="PF00501"/>
    </source>
</evidence>
<dbReference type="OrthoDB" id="6509636at2759"/>
<dbReference type="InterPro" id="IPR045851">
    <property type="entry name" value="AMP-bd_C_sf"/>
</dbReference>
<organism evidence="3 4">
    <name type="scientific">Hyaloscypha variabilis (strain UAMH 11265 / GT02V1 / F)</name>
    <name type="common">Meliniomyces variabilis</name>
    <dbReference type="NCBI Taxonomy" id="1149755"/>
    <lineage>
        <taxon>Eukaryota</taxon>
        <taxon>Fungi</taxon>
        <taxon>Dikarya</taxon>
        <taxon>Ascomycota</taxon>
        <taxon>Pezizomycotina</taxon>
        <taxon>Leotiomycetes</taxon>
        <taxon>Helotiales</taxon>
        <taxon>Hyaloscyphaceae</taxon>
        <taxon>Hyaloscypha</taxon>
        <taxon>Hyaloscypha variabilis</taxon>
    </lineage>
</organism>
<dbReference type="Pfam" id="PF00501">
    <property type="entry name" value="AMP-binding"/>
    <property type="match status" value="1"/>
</dbReference>
<dbReference type="InterPro" id="IPR000873">
    <property type="entry name" value="AMP-dep_synth/lig_dom"/>
</dbReference>
<dbReference type="SUPFAM" id="SSF56801">
    <property type="entry name" value="Acetyl-CoA synthetase-like"/>
    <property type="match status" value="1"/>
</dbReference>
<dbReference type="GO" id="GO:0016405">
    <property type="term" value="F:CoA-ligase activity"/>
    <property type="evidence" value="ECO:0007669"/>
    <property type="project" value="TreeGrafter"/>
</dbReference>
<dbReference type="PROSITE" id="PS00455">
    <property type="entry name" value="AMP_BINDING"/>
    <property type="match status" value="1"/>
</dbReference>
<sequence>MPFKSLFPDVTIPDVDLLSYLFPSEAQVSSEPIWIDASDPLKHLSPRELLLWVKRFASSLQGLGMVVGDVCMILTPNHIFVPVVFLGCVAGGFIFSGSNPIYNADGKLTRKIFEVRRLTNCLETAYQLQNTGAKVLLVHPSLLRTAIAAASKVGFPQEKIFQLSGDYNLPIYGIKDWRSLIPEASDLWRWQKLTGQEAMSRIATINYSSGTTGLPKGVCISHRNLIANVEQHIIMRGNSLPRDPGTSLPVERWVGFLPLYHAFGQMYAVLLACKLSAPIYIMTNFQYEPFLQIIETHRITHLQIVPPIMIMLAQRPETSRYDLSSLKDIICGAAPLGRLLQNEISLKLGVTIKQGWGMTEVTCGAMHVPEGVSDNTGSVGMLDPCCECKLINDCGDEVGCNTPGEIYIRGPNVCVGYWRNEKETKSTIDSDGWLKTGDIAVVNDKGWFHIVDRKKELIKVNGFQVAPAELEAVLMEHEEIADAAVVGILSDDVEKPAAYVVLKPSPKSQQTETSIASWMASRGAKHKRLTGGVFFVNQIPRAASGKILRKVVKEWAKTETSAKAHNCLRSHL</sequence>
<dbReference type="PANTHER" id="PTHR24096">
    <property type="entry name" value="LONG-CHAIN-FATTY-ACID--COA LIGASE"/>
    <property type="match status" value="1"/>
</dbReference>
<keyword evidence="4" id="KW-1185">Reference proteome</keyword>
<dbReference type="STRING" id="1149755.A0A2J6R279"/>
<evidence type="ECO:0000313" key="4">
    <source>
        <dbReference type="Proteomes" id="UP000235786"/>
    </source>
</evidence>
<dbReference type="Gene3D" id="3.30.300.30">
    <property type="match status" value="1"/>
</dbReference>
<dbReference type="CDD" id="cd05911">
    <property type="entry name" value="Firefly_Luc_like"/>
    <property type="match status" value="1"/>
</dbReference>
<reference evidence="3 4" key="1">
    <citation type="submission" date="2016-04" db="EMBL/GenBank/DDBJ databases">
        <title>A degradative enzymes factory behind the ericoid mycorrhizal symbiosis.</title>
        <authorList>
            <consortium name="DOE Joint Genome Institute"/>
            <person name="Martino E."/>
            <person name="Morin E."/>
            <person name="Grelet G."/>
            <person name="Kuo A."/>
            <person name="Kohler A."/>
            <person name="Daghino S."/>
            <person name="Barry K."/>
            <person name="Choi C."/>
            <person name="Cichocki N."/>
            <person name="Clum A."/>
            <person name="Copeland A."/>
            <person name="Hainaut M."/>
            <person name="Haridas S."/>
            <person name="Labutti K."/>
            <person name="Lindquist E."/>
            <person name="Lipzen A."/>
            <person name="Khouja H.-R."/>
            <person name="Murat C."/>
            <person name="Ohm R."/>
            <person name="Olson A."/>
            <person name="Spatafora J."/>
            <person name="Veneault-Fourrey C."/>
            <person name="Henrissat B."/>
            <person name="Grigoriev I."/>
            <person name="Martin F."/>
            <person name="Perotto S."/>
        </authorList>
    </citation>
    <scope>NUCLEOTIDE SEQUENCE [LARGE SCALE GENOMIC DNA]</scope>
    <source>
        <strain evidence="3 4">F</strain>
    </source>
</reference>
<dbReference type="EMBL" id="KZ613958">
    <property type="protein sequence ID" value="PMD32628.1"/>
    <property type="molecule type" value="Genomic_DNA"/>
</dbReference>
<protein>
    <submittedName>
        <fullName evidence="3">Acetyl-CoA synthetase-like protein</fullName>
    </submittedName>
</protein>
<dbReference type="InterPro" id="IPR042099">
    <property type="entry name" value="ANL_N_sf"/>
</dbReference>
<proteinExistence type="predicted"/>
<dbReference type="PANTHER" id="PTHR24096:SF194">
    <property type="entry name" value="AMP-DEPENDENT SYNTHETASE_LIGASE DOMAIN-CONTAINING PROTEIN"/>
    <property type="match status" value="1"/>
</dbReference>
<dbReference type="Gene3D" id="3.40.50.12780">
    <property type="entry name" value="N-terminal domain of ligase-like"/>
    <property type="match status" value="1"/>
</dbReference>
<dbReference type="Pfam" id="PF13193">
    <property type="entry name" value="AMP-binding_C"/>
    <property type="match status" value="1"/>
</dbReference>
<dbReference type="InterPro" id="IPR025110">
    <property type="entry name" value="AMP-bd_C"/>
</dbReference>
<dbReference type="InterPro" id="IPR020845">
    <property type="entry name" value="AMP-binding_CS"/>
</dbReference>
<feature type="domain" description="AMP-dependent synthetase/ligase" evidence="1">
    <location>
        <begin position="40"/>
        <end position="418"/>
    </location>
</feature>
<dbReference type="Proteomes" id="UP000235786">
    <property type="component" value="Unassembled WGS sequence"/>
</dbReference>
<evidence type="ECO:0000259" key="2">
    <source>
        <dbReference type="Pfam" id="PF13193"/>
    </source>
</evidence>
<gene>
    <name evidence="3" type="ORF">L207DRAFT_590325</name>
</gene>
<feature type="domain" description="AMP-binding enzyme C-terminal" evidence="2">
    <location>
        <begin position="469"/>
        <end position="546"/>
    </location>
</feature>
<accession>A0A2J6R279</accession>
<name>A0A2J6R279_HYAVF</name>
<dbReference type="AlphaFoldDB" id="A0A2J6R279"/>
<evidence type="ECO:0000313" key="3">
    <source>
        <dbReference type="EMBL" id="PMD32628.1"/>
    </source>
</evidence>